<evidence type="ECO:0000313" key="1">
    <source>
        <dbReference type="EMBL" id="XBH21273.1"/>
    </source>
</evidence>
<gene>
    <name evidence="1" type="primary">yidD</name>
    <name evidence="1" type="ORF">V5R04_13820</name>
</gene>
<dbReference type="InterPro" id="IPR002696">
    <property type="entry name" value="Membr_insert_effic_factor_YidD"/>
</dbReference>
<sequence length="56" mass="6248">MSGPRCRFYPSCSNYAVQAVRVHGAFKGTGLALWRILRCNPWNLGGIDDVPPKRSK</sequence>
<accession>A0AAU7DVQ0</accession>
<organism evidence="1">
    <name type="scientific">Jonesiaceae bacterium BS-20</name>
    <dbReference type="NCBI Taxonomy" id="3120821"/>
    <lineage>
        <taxon>Bacteria</taxon>
        <taxon>Bacillati</taxon>
        <taxon>Actinomycetota</taxon>
        <taxon>Actinomycetes</taxon>
        <taxon>Micrococcales</taxon>
        <taxon>Jonesiaceae</taxon>
    </lineage>
</organism>
<dbReference type="NCBIfam" id="TIGR00278">
    <property type="entry name" value="membrane protein insertion efficiency factor YidD"/>
    <property type="match status" value="1"/>
</dbReference>
<dbReference type="PANTHER" id="PTHR33383">
    <property type="entry name" value="MEMBRANE PROTEIN INSERTION EFFICIENCY FACTOR-RELATED"/>
    <property type="match status" value="1"/>
</dbReference>
<name>A0AAU7DVQ0_9MICO</name>
<proteinExistence type="predicted"/>
<dbReference type="AlphaFoldDB" id="A0AAU7DVQ0"/>
<dbReference type="EMBL" id="CP146203">
    <property type="protein sequence ID" value="XBH21273.1"/>
    <property type="molecule type" value="Genomic_DNA"/>
</dbReference>
<dbReference type="Pfam" id="PF01809">
    <property type="entry name" value="YidD"/>
    <property type="match status" value="1"/>
</dbReference>
<reference evidence="1" key="1">
    <citation type="submission" date="2024-02" db="EMBL/GenBank/DDBJ databases">
        <title>Tomenella chthoni gen. nov. sp. nov., a member of the family Jonesiaceae isolated from bat guano.</title>
        <authorList>
            <person name="Miller S.L."/>
            <person name="King J."/>
            <person name="Sankaranarayanan K."/>
            <person name="Lawson P.A."/>
        </authorList>
    </citation>
    <scope>NUCLEOTIDE SEQUENCE</scope>
    <source>
        <strain evidence="1">BS-20</strain>
    </source>
</reference>
<protein>
    <submittedName>
        <fullName evidence="1">Membrane protein insertion efficiency factor YidD</fullName>
    </submittedName>
</protein>
<dbReference type="SMART" id="SM01234">
    <property type="entry name" value="Haemolytic"/>
    <property type="match status" value="1"/>
</dbReference>
<dbReference type="PANTHER" id="PTHR33383:SF1">
    <property type="entry name" value="MEMBRANE PROTEIN INSERTION EFFICIENCY FACTOR-RELATED"/>
    <property type="match status" value="1"/>
</dbReference>